<evidence type="ECO:0000313" key="3">
    <source>
        <dbReference type="Proteomes" id="UP000439113"/>
    </source>
</evidence>
<evidence type="ECO:0000313" key="2">
    <source>
        <dbReference type="EMBL" id="MTV33023.1"/>
    </source>
</evidence>
<dbReference type="Pfam" id="PF05136">
    <property type="entry name" value="Phage_portal_2"/>
    <property type="match status" value="1"/>
</dbReference>
<sequence>MNAPANLRVHWSATYEPQAAAISSSTARPAPASTAYTASSGMTQELAAFWPAMTSGDSATLPNQRIALDRTRHLVRNDPHATAAIMRLVDMVVGAGWQCVPTPDARALGIDPKTAREIGRVIRSEWKLFSRDPRKFADARRRLSLNGLLRLAARTFAIGGEATSAIKYDRRRVEKLGARYATCVAQIDPDRVCNPKNAADSLKIRGGVEFDRDGVPVAYHVRNGHIADWWASVQAQTWTRIERETSWGRPVFIHAFEPEREDQTRAVTPFAALVSRLRMIGKHGDTELANATANALLAAFVYSDLPDEEVASRLAAGGKESSVRASYMTRALDYLEKNPAVLGGVRIPIMPPGHKISLNNAPRPTTAFHAFQSAFLQSIAAALGLSYEQLSMDWSRTNYSSARAALNEVWRAIKRLQAVFAEQYVQPIYLAFLEEAFDKGYVVAPEGAPDFWGMPEAYASVRWIGPGRGYVDPVKEAEGAALRMEGLTSNLETECADQSIDWEENIEQIAFENDVLKENGLSRMSIVAAVQANKGVKPDSEEATGPAGAGEQT</sequence>
<organism evidence="2 3">
    <name type="scientific">Rhodoblastus acidophilus</name>
    <name type="common">Rhodopseudomonas acidophila</name>
    <dbReference type="NCBI Taxonomy" id="1074"/>
    <lineage>
        <taxon>Bacteria</taxon>
        <taxon>Pseudomonadati</taxon>
        <taxon>Pseudomonadota</taxon>
        <taxon>Alphaproteobacteria</taxon>
        <taxon>Hyphomicrobiales</taxon>
        <taxon>Rhodoblastaceae</taxon>
        <taxon>Rhodoblastus</taxon>
    </lineage>
</organism>
<reference evidence="2 3" key="1">
    <citation type="submission" date="2019-11" db="EMBL/GenBank/DDBJ databases">
        <title>Whole-genome sequence of a Rhodoblastus acidophilus DSM 142.</title>
        <authorList>
            <person name="Kyndt J.A."/>
            <person name="Meyer T.E."/>
        </authorList>
    </citation>
    <scope>NUCLEOTIDE SEQUENCE [LARGE SCALE GENOMIC DNA]</scope>
    <source>
        <strain evidence="2 3">DSM 142</strain>
    </source>
</reference>
<accession>A0A6N8DV22</accession>
<name>A0A6N8DV22_RHOAC</name>
<evidence type="ECO:0000256" key="1">
    <source>
        <dbReference type="SAM" id="MobiDB-lite"/>
    </source>
</evidence>
<dbReference type="OrthoDB" id="9770450at2"/>
<proteinExistence type="predicted"/>
<dbReference type="Proteomes" id="UP000439113">
    <property type="component" value="Unassembled WGS sequence"/>
</dbReference>
<dbReference type="GO" id="GO:0005198">
    <property type="term" value="F:structural molecule activity"/>
    <property type="evidence" value="ECO:0007669"/>
    <property type="project" value="InterPro"/>
</dbReference>
<dbReference type="AlphaFoldDB" id="A0A6N8DV22"/>
<dbReference type="GO" id="GO:0019068">
    <property type="term" value="P:virion assembly"/>
    <property type="evidence" value="ECO:0007669"/>
    <property type="project" value="InterPro"/>
</dbReference>
<dbReference type="NCBIfam" id="TIGR01539">
    <property type="entry name" value="portal_lambda"/>
    <property type="match status" value="1"/>
</dbReference>
<comment type="caution">
    <text evidence="2">The sequence shown here is derived from an EMBL/GenBank/DDBJ whole genome shotgun (WGS) entry which is preliminary data.</text>
</comment>
<dbReference type="EMBL" id="WNKS01000025">
    <property type="protein sequence ID" value="MTV33023.1"/>
    <property type="molecule type" value="Genomic_DNA"/>
</dbReference>
<feature type="region of interest" description="Disordered" evidence="1">
    <location>
        <begin position="534"/>
        <end position="553"/>
    </location>
</feature>
<protein>
    <submittedName>
        <fullName evidence="2">Phage portal protein</fullName>
    </submittedName>
</protein>
<dbReference type="InterPro" id="IPR006429">
    <property type="entry name" value="Phage_lambda_portal"/>
</dbReference>
<dbReference type="RefSeq" id="WP_155447705.1">
    <property type="nucleotide sequence ID" value="NZ_JAOQNR010000024.1"/>
</dbReference>
<gene>
    <name evidence="2" type="ORF">GJ654_18750</name>
</gene>